<dbReference type="Proteomes" id="UP000269198">
    <property type="component" value="Unassembled WGS sequence"/>
</dbReference>
<reference evidence="2 3" key="1">
    <citation type="submission" date="2018-11" db="EMBL/GenBank/DDBJ databases">
        <title>The genome draft of YIM 96095.</title>
        <authorList>
            <person name="Tang S.-K."/>
            <person name="Chunyu W.-X."/>
            <person name="Feng Y.-Z."/>
        </authorList>
    </citation>
    <scope>NUCLEOTIDE SEQUENCE [LARGE SCALE GENOMIC DNA]</scope>
    <source>
        <strain evidence="2 3">YIM 96095</strain>
    </source>
</reference>
<accession>A0A3N0EAA4</accession>
<dbReference type="AlphaFoldDB" id="A0A3N0EAA4"/>
<evidence type="ECO:0000256" key="1">
    <source>
        <dbReference type="SAM" id="MobiDB-lite"/>
    </source>
</evidence>
<dbReference type="RefSeq" id="WP_123201211.1">
    <property type="nucleotide sequence ID" value="NZ_RJMB01000009.1"/>
</dbReference>
<protein>
    <submittedName>
        <fullName evidence="2">Uncharacterized protein</fullName>
    </submittedName>
</protein>
<organism evidence="2 3">
    <name type="scientific">Halostreptopolyspora alba</name>
    <dbReference type="NCBI Taxonomy" id="2487137"/>
    <lineage>
        <taxon>Bacteria</taxon>
        <taxon>Bacillati</taxon>
        <taxon>Actinomycetota</taxon>
        <taxon>Actinomycetes</taxon>
        <taxon>Streptosporangiales</taxon>
        <taxon>Nocardiopsidaceae</taxon>
        <taxon>Halostreptopolyspora</taxon>
    </lineage>
</organism>
<evidence type="ECO:0000313" key="2">
    <source>
        <dbReference type="EMBL" id="RNL84771.1"/>
    </source>
</evidence>
<gene>
    <name evidence="2" type="ORF">EFW17_10750</name>
</gene>
<sequence>MTNLYTKNGVPLNVRGNEVFNQSGRSIGRISGSKVFGSNGRYVGTIDGDRLVYRSTDSATTGGSFAPSAGAGTASAPVAGSAIWGEEPDISG</sequence>
<evidence type="ECO:0000313" key="3">
    <source>
        <dbReference type="Proteomes" id="UP000269198"/>
    </source>
</evidence>
<dbReference type="EMBL" id="RJMB01000009">
    <property type="protein sequence ID" value="RNL84771.1"/>
    <property type="molecule type" value="Genomic_DNA"/>
</dbReference>
<feature type="region of interest" description="Disordered" evidence="1">
    <location>
        <begin position="57"/>
        <end position="77"/>
    </location>
</feature>
<name>A0A3N0EAA4_9ACTN</name>
<feature type="compositionally biased region" description="Low complexity" evidence="1">
    <location>
        <begin position="58"/>
        <end position="77"/>
    </location>
</feature>
<comment type="caution">
    <text evidence="2">The sequence shown here is derived from an EMBL/GenBank/DDBJ whole genome shotgun (WGS) entry which is preliminary data.</text>
</comment>
<proteinExistence type="predicted"/>
<keyword evidence="3" id="KW-1185">Reference proteome</keyword>